<dbReference type="Proteomes" id="UP000366945">
    <property type="component" value="Unassembled WGS sequence"/>
</dbReference>
<protein>
    <recommendedName>
        <fullName evidence="6">Phage tail tape measure protein</fullName>
    </recommendedName>
</protein>
<dbReference type="InterPro" id="IPR006431">
    <property type="entry name" value="Phage_tape_meas_C"/>
</dbReference>
<sequence length="959" mass="102653">MSDLIGKAVIAVEANTTGLKAGMAEGAQSVKQLEATATASGAKTSAAFKGMSDAATSGARASESSIRSFMASLERQSVTVSQGKAAWMEMRAAQLGVADSAAPMIAAMKKAENGAHEMNFASAAARKEMMVLAHEASTGAWKNFGGSLLVLGERTDALGAIMSATGVTVGLVGAFIGAFALAAYQGKNEAEAFAKSLQLTGNAAGVTRDAFNAMTLGIAQGTKSGIGAAHDALQELIYTGKFTGQSLQTLGEDVVKLSDLTGAKLEDIVADYAKMPDGVAKWAAEHNRSMHFMDTATYEYVRSLEEAGKVSDAVRVVSEALHRQLVTDATDKLGTAAKAWRDFRLEISKTWAQLKQGFSTGPTNTDKIDTLLNERRDLESMAKRSGGGGEMARERIASIDKQIASLQSLNIEEQRLAEGNARRAREAQAGIAATDALHKQRLQYDKGYARQNALDQFDRHISDLRTANPNSPELDPKALAATRKGIIEQYTDKKGESDAQNALNARLEALQQQYKAEEDSLKSNLTHIKSLREQGLVSLQDQLQLEHDARQQSLTKQLGIVQQQEELAKGKKQLAAYQKYAGEETQIRQKLAENDRKFADDSAALQQKQARDLQAYVTSLDKSLQTRRDAITQSVDSIGMGDTARDQFSRLTAAAKEYDQKLSDLTRSRIENRIDPSQYDAELKALQDFYDKRVAMEYDATDRIRAAQGNWLNGARRAWENFNDKALNVADQVGTSFSNVYEGLTDAAAKWATGTKMRIADIGSAFAQELIKMSIRAAASPVFGALTGYLGSMFGGGYSSSSVNAGLAGSYSGSFSSGLGGTGMFTMPSAKGNVFASGSVVHAFAKGGTFTNQVVNQPTLAPMALFGEAGEEAIMPLKRGADGSLGVRASIDVGSGTQVQNYTNVDLNVQATGGGPGGFDSTDARDLKRAVQGWIDERMDKKMRGQGGYASQMKYGRLA</sequence>
<dbReference type="Pfam" id="PF06791">
    <property type="entry name" value="TMP_2"/>
    <property type="match status" value="1"/>
</dbReference>
<proteinExistence type="predicted"/>
<name>A0A5E4RPI7_9BURK</name>
<feature type="domain" description="Bacteriophage tail tape measure C-terminal" evidence="3">
    <location>
        <begin position="709"/>
        <end position="783"/>
    </location>
</feature>
<dbReference type="InterPro" id="IPR009628">
    <property type="entry name" value="Phage_tape_measure_N"/>
</dbReference>
<keyword evidence="5" id="KW-1185">Reference proteome</keyword>
<evidence type="ECO:0000256" key="1">
    <source>
        <dbReference type="SAM" id="Coils"/>
    </source>
</evidence>
<reference evidence="4 5" key="1">
    <citation type="submission" date="2019-08" db="EMBL/GenBank/DDBJ databases">
        <authorList>
            <person name="Peeters C."/>
        </authorList>
    </citation>
    <scope>NUCLEOTIDE SEQUENCE [LARGE SCALE GENOMIC DNA]</scope>
    <source>
        <strain evidence="4 5">LMG 31114</strain>
    </source>
</reference>
<gene>
    <name evidence="4" type="ORF">PPN31114_00250</name>
</gene>
<evidence type="ECO:0000259" key="2">
    <source>
        <dbReference type="Pfam" id="PF06791"/>
    </source>
</evidence>
<feature type="coiled-coil region" evidence="1">
    <location>
        <begin position="493"/>
        <end position="524"/>
    </location>
</feature>
<evidence type="ECO:0008006" key="6">
    <source>
        <dbReference type="Google" id="ProtNLM"/>
    </source>
</evidence>
<evidence type="ECO:0000313" key="4">
    <source>
        <dbReference type="EMBL" id="VVD63989.1"/>
    </source>
</evidence>
<accession>A0A5E4RPI7</accession>
<evidence type="ECO:0000259" key="3">
    <source>
        <dbReference type="Pfam" id="PF09718"/>
    </source>
</evidence>
<feature type="domain" description="Bacteriophage tail tape measure N-terminal" evidence="2">
    <location>
        <begin position="107"/>
        <end position="302"/>
    </location>
</feature>
<dbReference type="EMBL" id="CABPSK010000001">
    <property type="protein sequence ID" value="VVD63989.1"/>
    <property type="molecule type" value="Genomic_DNA"/>
</dbReference>
<evidence type="ECO:0000313" key="5">
    <source>
        <dbReference type="Proteomes" id="UP000366945"/>
    </source>
</evidence>
<dbReference type="Pfam" id="PF09718">
    <property type="entry name" value="Tape_meas_lam_C"/>
    <property type="match status" value="1"/>
</dbReference>
<organism evidence="4 5">
    <name type="scientific">Pandoraea pneumonica</name>
    <dbReference type="NCBI Taxonomy" id="2508299"/>
    <lineage>
        <taxon>Bacteria</taxon>
        <taxon>Pseudomonadati</taxon>
        <taxon>Pseudomonadota</taxon>
        <taxon>Betaproteobacteria</taxon>
        <taxon>Burkholderiales</taxon>
        <taxon>Burkholderiaceae</taxon>
        <taxon>Pandoraea</taxon>
    </lineage>
</organism>
<keyword evidence="1" id="KW-0175">Coiled coil</keyword>
<dbReference type="OrthoDB" id="8525523at2"/>
<dbReference type="AlphaFoldDB" id="A0A5E4RPI7"/>